<sequence>MTANEAVDTRVRRRLRELRTEQGLTLAQVAERAHIDVSTLSRLESGKRRLALDHLPALASALGVSADELLGAVPPADPRVRSQPQKMGPMTMWPLTHRGSPGGLQAYRIVVVPDGRVPPDELPVHEGHDWFYVLSGKLRLVLGEKDFIIEAGEAVEFSTWTPHWFGAVDGPVELIGIFGPQGQKLHLHE</sequence>
<dbReference type="SUPFAM" id="SSF47413">
    <property type="entry name" value="lambda repressor-like DNA-binding domains"/>
    <property type="match status" value="1"/>
</dbReference>
<dbReference type="GO" id="GO:0005829">
    <property type="term" value="C:cytosol"/>
    <property type="evidence" value="ECO:0007669"/>
    <property type="project" value="TreeGrafter"/>
</dbReference>
<dbReference type="InterPro" id="IPR010982">
    <property type="entry name" value="Lambda_DNA-bd_dom_sf"/>
</dbReference>
<dbReference type="SMART" id="SM00530">
    <property type="entry name" value="HTH_XRE"/>
    <property type="match status" value="1"/>
</dbReference>
<dbReference type="RefSeq" id="WP_121249678.1">
    <property type="nucleotide sequence ID" value="NZ_RBIL01000001.1"/>
</dbReference>
<dbReference type="EMBL" id="RBIL01000001">
    <property type="protein sequence ID" value="RKQ91924.1"/>
    <property type="molecule type" value="Genomic_DNA"/>
</dbReference>
<dbReference type="CDD" id="cd00093">
    <property type="entry name" value="HTH_XRE"/>
    <property type="match status" value="1"/>
</dbReference>
<evidence type="ECO:0000259" key="2">
    <source>
        <dbReference type="PROSITE" id="PS50943"/>
    </source>
</evidence>
<keyword evidence="1" id="KW-0238">DNA-binding</keyword>
<dbReference type="Pfam" id="PF01381">
    <property type="entry name" value="HTH_3"/>
    <property type="match status" value="1"/>
</dbReference>
<dbReference type="Pfam" id="PF07883">
    <property type="entry name" value="Cupin_2"/>
    <property type="match status" value="1"/>
</dbReference>
<dbReference type="PANTHER" id="PTHR46797:SF1">
    <property type="entry name" value="METHYLPHOSPHONATE SYNTHASE"/>
    <property type="match status" value="1"/>
</dbReference>
<reference evidence="3 4" key="1">
    <citation type="submission" date="2018-10" db="EMBL/GenBank/DDBJ databases">
        <title>Genomic Encyclopedia of Archaeal and Bacterial Type Strains, Phase II (KMG-II): from individual species to whole genera.</title>
        <authorList>
            <person name="Goeker M."/>
        </authorList>
    </citation>
    <scope>NUCLEOTIDE SEQUENCE [LARGE SCALE GENOMIC DNA]</scope>
    <source>
        <strain evidence="3 4">DSM 14954</strain>
    </source>
</reference>
<dbReference type="InterPro" id="IPR014710">
    <property type="entry name" value="RmlC-like_jellyroll"/>
</dbReference>
<dbReference type="Proteomes" id="UP000278962">
    <property type="component" value="Unassembled WGS sequence"/>
</dbReference>
<proteinExistence type="predicted"/>
<dbReference type="SUPFAM" id="SSF51182">
    <property type="entry name" value="RmlC-like cupins"/>
    <property type="match status" value="1"/>
</dbReference>
<evidence type="ECO:0000313" key="3">
    <source>
        <dbReference type="EMBL" id="RKQ91924.1"/>
    </source>
</evidence>
<dbReference type="GO" id="GO:0003700">
    <property type="term" value="F:DNA-binding transcription factor activity"/>
    <property type="evidence" value="ECO:0007669"/>
    <property type="project" value="TreeGrafter"/>
</dbReference>
<dbReference type="Gene3D" id="2.60.120.10">
    <property type="entry name" value="Jelly Rolls"/>
    <property type="match status" value="1"/>
</dbReference>
<organism evidence="3 4">
    <name type="scientific">Solirubrobacter pauli</name>
    <dbReference type="NCBI Taxonomy" id="166793"/>
    <lineage>
        <taxon>Bacteria</taxon>
        <taxon>Bacillati</taxon>
        <taxon>Actinomycetota</taxon>
        <taxon>Thermoleophilia</taxon>
        <taxon>Solirubrobacterales</taxon>
        <taxon>Solirubrobacteraceae</taxon>
        <taxon>Solirubrobacter</taxon>
    </lineage>
</organism>
<dbReference type="AlphaFoldDB" id="A0A660LG82"/>
<dbReference type="Gene3D" id="1.10.260.40">
    <property type="entry name" value="lambda repressor-like DNA-binding domains"/>
    <property type="match status" value="1"/>
</dbReference>
<dbReference type="PANTHER" id="PTHR46797">
    <property type="entry name" value="HTH-TYPE TRANSCRIPTIONAL REGULATOR"/>
    <property type="match status" value="1"/>
</dbReference>
<dbReference type="OrthoDB" id="513181at2"/>
<protein>
    <submittedName>
        <fullName evidence="3">XRE family transcriptional regulator</fullName>
    </submittedName>
</protein>
<dbReference type="PROSITE" id="PS50943">
    <property type="entry name" value="HTH_CROC1"/>
    <property type="match status" value="1"/>
</dbReference>
<evidence type="ECO:0000313" key="4">
    <source>
        <dbReference type="Proteomes" id="UP000278962"/>
    </source>
</evidence>
<dbReference type="GO" id="GO:0003677">
    <property type="term" value="F:DNA binding"/>
    <property type="evidence" value="ECO:0007669"/>
    <property type="project" value="UniProtKB-KW"/>
</dbReference>
<dbReference type="InterPro" id="IPR001387">
    <property type="entry name" value="Cro/C1-type_HTH"/>
</dbReference>
<name>A0A660LG82_9ACTN</name>
<evidence type="ECO:0000256" key="1">
    <source>
        <dbReference type="ARBA" id="ARBA00023125"/>
    </source>
</evidence>
<dbReference type="InterPro" id="IPR013096">
    <property type="entry name" value="Cupin_2"/>
</dbReference>
<gene>
    <name evidence="3" type="ORF">C8N24_1762</name>
</gene>
<comment type="caution">
    <text evidence="3">The sequence shown here is derived from an EMBL/GenBank/DDBJ whole genome shotgun (WGS) entry which is preliminary data.</text>
</comment>
<feature type="domain" description="HTH cro/C1-type" evidence="2">
    <location>
        <begin position="15"/>
        <end position="69"/>
    </location>
</feature>
<accession>A0A660LG82</accession>
<dbReference type="CDD" id="cd02209">
    <property type="entry name" value="cupin_XRE_C"/>
    <property type="match status" value="1"/>
</dbReference>
<dbReference type="InterPro" id="IPR011051">
    <property type="entry name" value="RmlC_Cupin_sf"/>
</dbReference>
<keyword evidence="4" id="KW-1185">Reference proteome</keyword>
<dbReference type="InterPro" id="IPR050807">
    <property type="entry name" value="TransReg_Diox_bact_type"/>
</dbReference>